<dbReference type="CDD" id="cd02976">
    <property type="entry name" value="NrdH"/>
    <property type="match status" value="1"/>
</dbReference>
<evidence type="ECO:0000313" key="2">
    <source>
        <dbReference type="EMBL" id="GLK10705.1"/>
    </source>
</evidence>
<protein>
    <recommendedName>
        <fullName evidence="1">Glutaredoxin domain-containing protein</fullName>
    </recommendedName>
</protein>
<dbReference type="AlphaFoldDB" id="A0A9W6ME87"/>
<proteinExistence type="predicted"/>
<dbReference type="InterPro" id="IPR002109">
    <property type="entry name" value="Glutaredoxin"/>
</dbReference>
<keyword evidence="3" id="KW-1185">Reference proteome</keyword>
<evidence type="ECO:0000259" key="1">
    <source>
        <dbReference type="Pfam" id="PF00462"/>
    </source>
</evidence>
<accession>A0A9W6ME87</accession>
<reference evidence="2" key="2">
    <citation type="submission" date="2023-01" db="EMBL/GenBank/DDBJ databases">
        <authorList>
            <person name="Sun Q."/>
            <person name="Evtushenko L."/>
        </authorList>
    </citation>
    <scope>NUCLEOTIDE SEQUENCE</scope>
    <source>
        <strain evidence="2">VKM Ac-2007</strain>
    </source>
</reference>
<dbReference type="Pfam" id="PF00462">
    <property type="entry name" value="Glutaredoxin"/>
    <property type="match status" value="1"/>
</dbReference>
<sequence>MDSLTVYSAPWCGHCHRLKAALTRAEIPFVEVDVDLTPGAIDLITEIGGGSWLIPTVVMPDGSGLVNPSLQEIRDRLT</sequence>
<organism evidence="2 3">
    <name type="scientific">Streptosporangium carneum</name>
    <dbReference type="NCBI Taxonomy" id="47481"/>
    <lineage>
        <taxon>Bacteria</taxon>
        <taxon>Bacillati</taxon>
        <taxon>Actinomycetota</taxon>
        <taxon>Actinomycetes</taxon>
        <taxon>Streptosporangiales</taxon>
        <taxon>Streptosporangiaceae</taxon>
        <taxon>Streptosporangium</taxon>
    </lineage>
</organism>
<dbReference type="EMBL" id="BSEV01000008">
    <property type="protein sequence ID" value="GLK10705.1"/>
    <property type="molecule type" value="Genomic_DNA"/>
</dbReference>
<dbReference type="Gene3D" id="3.40.30.10">
    <property type="entry name" value="Glutaredoxin"/>
    <property type="match status" value="1"/>
</dbReference>
<dbReference type="Proteomes" id="UP001143474">
    <property type="component" value="Unassembled WGS sequence"/>
</dbReference>
<dbReference type="InterPro" id="IPR036249">
    <property type="entry name" value="Thioredoxin-like_sf"/>
</dbReference>
<reference evidence="2" key="1">
    <citation type="journal article" date="2014" name="Int. J. Syst. Evol. Microbiol.">
        <title>Complete genome sequence of Corynebacterium casei LMG S-19264T (=DSM 44701T), isolated from a smear-ripened cheese.</title>
        <authorList>
            <consortium name="US DOE Joint Genome Institute (JGI-PGF)"/>
            <person name="Walter F."/>
            <person name="Albersmeier A."/>
            <person name="Kalinowski J."/>
            <person name="Ruckert C."/>
        </authorList>
    </citation>
    <scope>NUCLEOTIDE SEQUENCE</scope>
    <source>
        <strain evidence="2">VKM Ac-2007</strain>
    </source>
</reference>
<evidence type="ECO:0000313" key="3">
    <source>
        <dbReference type="Proteomes" id="UP001143474"/>
    </source>
</evidence>
<feature type="domain" description="Glutaredoxin" evidence="1">
    <location>
        <begin position="5"/>
        <end position="58"/>
    </location>
</feature>
<comment type="caution">
    <text evidence="2">The sequence shown here is derived from an EMBL/GenBank/DDBJ whole genome shotgun (WGS) entry which is preliminary data.</text>
</comment>
<dbReference type="RefSeq" id="WP_271219114.1">
    <property type="nucleotide sequence ID" value="NZ_BAAAVD010000015.1"/>
</dbReference>
<name>A0A9W6ME87_9ACTN</name>
<gene>
    <name evidence="2" type="ORF">GCM10017600_41110</name>
</gene>
<dbReference type="PROSITE" id="PS51354">
    <property type="entry name" value="GLUTAREDOXIN_2"/>
    <property type="match status" value="1"/>
</dbReference>
<dbReference type="SUPFAM" id="SSF52833">
    <property type="entry name" value="Thioredoxin-like"/>
    <property type="match status" value="1"/>
</dbReference>